<dbReference type="InterPro" id="IPR029058">
    <property type="entry name" value="AB_hydrolase_fold"/>
</dbReference>
<name>A0A381YTM4_9ZZZZ</name>
<evidence type="ECO:0000313" key="1">
    <source>
        <dbReference type="EMBL" id="SVA79913.1"/>
    </source>
</evidence>
<accession>A0A381YTM4</accession>
<evidence type="ECO:0008006" key="2">
    <source>
        <dbReference type="Google" id="ProtNLM"/>
    </source>
</evidence>
<dbReference type="AlphaFoldDB" id="A0A381YTM4"/>
<dbReference type="EMBL" id="UINC01018940">
    <property type="protein sequence ID" value="SVA79913.1"/>
    <property type="molecule type" value="Genomic_DNA"/>
</dbReference>
<reference evidence="1" key="1">
    <citation type="submission" date="2018-05" db="EMBL/GenBank/DDBJ databases">
        <authorList>
            <person name="Lanie J.A."/>
            <person name="Ng W.-L."/>
            <person name="Kazmierczak K.M."/>
            <person name="Andrzejewski T.M."/>
            <person name="Davidsen T.M."/>
            <person name="Wayne K.J."/>
            <person name="Tettelin H."/>
            <person name="Glass J.I."/>
            <person name="Rusch D."/>
            <person name="Podicherti R."/>
            <person name="Tsui H.-C.T."/>
            <person name="Winkler M.E."/>
        </authorList>
    </citation>
    <scope>NUCLEOTIDE SEQUENCE</scope>
</reference>
<dbReference type="Gene3D" id="3.40.50.1820">
    <property type="entry name" value="alpha/beta hydrolase"/>
    <property type="match status" value="1"/>
</dbReference>
<protein>
    <recommendedName>
        <fullName evidence="2">DUF676 domain-containing protein</fullName>
    </recommendedName>
</protein>
<organism evidence="1">
    <name type="scientific">marine metagenome</name>
    <dbReference type="NCBI Taxonomy" id="408172"/>
    <lineage>
        <taxon>unclassified sequences</taxon>
        <taxon>metagenomes</taxon>
        <taxon>ecological metagenomes</taxon>
    </lineage>
</organism>
<gene>
    <name evidence="1" type="ORF">METZ01_LOCUS132767</name>
</gene>
<sequence length="251" mass="27512">MKKRSWTKRLARLVAIVLVLALGLEIYARLPSGAVAPALDLAADTSYLVLLLHGVGGRDEPTLRAAAERFEQTIGSEPGVVIVHYVWAPWSDNRLRASANGQEIGRALGAELAGMENLEHIRLIGHSAGGYLLNPLCQSYQSKAVDPASIEMTYLDSMAIRGAWDFTYGNRHYGECADFAASIYTTDTPSPGTDAAMEQAYNIDVTEVPARADYAGSSHMWPVQFFLDKLGVEEMTPDMRTHKRFPRGVID</sequence>
<proteinExistence type="predicted"/>
<dbReference type="SUPFAM" id="SSF53474">
    <property type="entry name" value="alpha/beta-Hydrolases"/>
    <property type="match status" value="1"/>
</dbReference>